<dbReference type="Pfam" id="PF04079">
    <property type="entry name" value="SMC_ScpB"/>
    <property type="match status" value="1"/>
</dbReference>
<accession>A0A6B1DUT5</accession>
<evidence type="ECO:0000256" key="5">
    <source>
        <dbReference type="SAM" id="MobiDB-lite"/>
    </source>
</evidence>
<evidence type="ECO:0000313" key="6">
    <source>
        <dbReference type="EMBL" id="MYD90807.1"/>
    </source>
</evidence>
<organism evidence="6">
    <name type="scientific">Caldilineaceae bacterium SB0662_bin_9</name>
    <dbReference type="NCBI Taxonomy" id="2605258"/>
    <lineage>
        <taxon>Bacteria</taxon>
        <taxon>Bacillati</taxon>
        <taxon>Chloroflexota</taxon>
        <taxon>Caldilineae</taxon>
        <taxon>Caldilineales</taxon>
        <taxon>Caldilineaceae</taxon>
    </lineage>
</organism>
<evidence type="ECO:0000256" key="2">
    <source>
        <dbReference type="ARBA" id="ARBA00022618"/>
    </source>
</evidence>
<keyword evidence="3" id="KW-0159">Chromosome partition</keyword>
<proteinExistence type="predicted"/>
<dbReference type="InterPro" id="IPR005234">
    <property type="entry name" value="ScpB_csome_segregation"/>
</dbReference>
<evidence type="ECO:0000256" key="4">
    <source>
        <dbReference type="ARBA" id="ARBA00023306"/>
    </source>
</evidence>
<dbReference type="PANTHER" id="PTHR34298">
    <property type="entry name" value="SEGREGATION AND CONDENSATION PROTEIN B"/>
    <property type="match status" value="1"/>
</dbReference>
<dbReference type="NCBIfam" id="TIGR00281">
    <property type="entry name" value="SMC-Scp complex subunit ScpB"/>
    <property type="match status" value="1"/>
</dbReference>
<dbReference type="EMBL" id="VXPY01000078">
    <property type="protein sequence ID" value="MYD90807.1"/>
    <property type="molecule type" value="Genomic_DNA"/>
</dbReference>
<dbReference type="PIRSF" id="PIRSF019345">
    <property type="entry name" value="ScpB"/>
    <property type="match status" value="1"/>
</dbReference>
<keyword evidence="4" id="KW-0131">Cell cycle</keyword>
<evidence type="ECO:0000256" key="1">
    <source>
        <dbReference type="ARBA" id="ARBA00022490"/>
    </source>
</evidence>
<dbReference type="AlphaFoldDB" id="A0A6B1DUT5"/>
<evidence type="ECO:0000256" key="3">
    <source>
        <dbReference type="ARBA" id="ARBA00022829"/>
    </source>
</evidence>
<keyword evidence="1" id="KW-0963">Cytoplasm</keyword>
<protein>
    <submittedName>
        <fullName evidence="6">SMC-Scp complex subunit ScpB</fullName>
    </submittedName>
</protein>
<dbReference type="SUPFAM" id="SSF46785">
    <property type="entry name" value="Winged helix' DNA-binding domain"/>
    <property type="match status" value="2"/>
</dbReference>
<dbReference type="PANTHER" id="PTHR34298:SF2">
    <property type="entry name" value="SEGREGATION AND CONDENSATION PROTEIN B"/>
    <property type="match status" value="1"/>
</dbReference>
<dbReference type="InterPro" id="IPR036388">
    <property type="entry name" value="WH-like_DNA-bd_sf"/>
</dbReference>
<dbReference type="GO" id="GO:0051301">
    <property type="term" value="P:cell division"/>
    <property type="evidence" value="ECO:0007669"/>
    <property type="project" value="UniProtKB-KW"/>
</dbReference>
<sequence length="209" mass="22717">MSDMRTQPSLAALLESLLFVAPEPVTVQALARVVDRPAPVVRFALEELGETLEQNQRGLRLLTLGQKVALVTMPEAGDAIDRFVALARRSRLSQPATETVAIIAYHQPVTRGQIEAIRGVDSAHVLRTLLARELIEVRGRKETVGNPLLYGVTEQFLLYFGMTSLEELPELDPEAASKIEDAADAAEDVNLTGDDVEPDLQPDAAPVVS</sequence>
<dbReference type="InterPro" id="IPR036390">
    <property type="entry name" value="WH_DNA-bd_sf"/>
</dbReference>
<reference evidence="6" key="1">
    <citation type="submission" date="2019-09" db="EMBL/GenBank/DDBJ databases">
        <title>Characterisation of the sponge microbiome using genome-centric metagenomics.</title>
        <authorList>
            <person name="Engelberts J.P."/>
            <person name="Robbins S.J."/>
            <person name="De Goeij J.M."/>
            <person name="Aranda M."/>
            <person name="Bell S.C."/>
            <person name="Webster N.S."/>
        </authorList>
    </citation>
    <scope>NUCLEOTIDE SEQUENCE</scope>
    <source>
        <strain evidence="6">SB0662_bin_9</strain>
    </source>
</reference>
<comment type="caution">
    <text evidence="6">The sequence shown here is derived from an EMBL/GenBank/DDBJ whole genome shotgun (WGS) entry which is preliminary data.</text>
</comment>
<keyword evidence="2" id="KW-0132">Cell division</keyword>
<dbReference type="GO" id="GO:0051304">
    <property type="term" value="P:chromosome separation"/>
    <property type="evidence" value="ECO:0007669"/>
    <property type="project" value="InterPro"/>
</dbReference>
<feature type="region of interest" description="Disordered" evidence="5">
    <location>
        <begin position="171"/>
        <end position="209"/>
    </location>
</feature>
<name>A0A6B1DUT5_9CHLR</name>
<dbReference type="Gene3D" id="1.10.10.10">
    <property type="entry name" value="Winged helix-like DNA-binding domain superfamily/Winged helix DNA-binding domain"/>
    <property type="match status" value="2"/>
</dbReference>
<gene>
    <name evidence="6" type="primary">scpB</name>
    <name evidence="6" type="ORF">F4Y08_10805</name>
</gene>